<reference evidence="3" key="1">
    <citation type="submission" date="2024-02" db="EMBL/GenBank/DDBJ databases">
        <title>Bacterial skin colonization with Propionibacterium avidum as a risk factor for Periprosthetic Joint Infections - a single-center prospective study.</title>
        <authorList>
            <person name="Achermann Y."/>
        </authorList>
    </citation>
    <scope>NUCLEOTIDE SEQUENCE</scope>
    <source>
        <strain evidence="3">PAVI-2017310195</strain>
    </source>
</reference>
<name>A0AB35XK01_9ACTN</name>
<feature type="transmembrane region" description="Helical" evidence="2">
    <location>
        <begin position="20"/>
        <end position="37"/>
    </location>
</feature>
<comment type="caution">
    <text evidence="3">The sequence shown here is derived from an EMBL/GenBank/DDBJ whole genome shotgun (WGS) entry which is preliminary data.</text>
</comment>
<evidence type="ECO:0000313" key="4">
    <source>
        <dbReference type="Proteomes" id="UP001309299"/>
    </source>
</evidence>
<accession>A0AB35XK01</accession>
<dbReference type="RefSeq" id="WP_187117015.1">
    <property type="nucleotide sequence ID" value="NZ_CABKSM010000001.1"/>
</dbReference>
<evidence type="ECO:0000256" key="2">
    <source>
        <dbReference type="SAM" id="Phobius"/>
    </source>
</evidence>
<evidence type="ECO:0000256" key="1">
    <source>
        <dbReference type="SAM" id="MobiDB-lite"/>
    </source>
</evidence>
<proteinExistence type="predicted"/>
<feature type="compositionally biased region" description="Basic residues" evidence="1">
    <location>
        <begin position="59"/>
        <end position="72"/>
    </location>
</feature>
<gene>
    <name evidence="3" type="ORF">V7F78_02000</name>
</gene>
<dbReference type="AlphaFoldDB" id="A0AB35XK01"/>
<keyword evidence="2" id="KW-0472">Membrane</keyword>
<organism evidence="3 4">
    <name type="scientific">Cutibacterium avidum</name>
    <dbReference type="NCBI Taxonomy" id="33010"/>
    <lineage>
        <taxon>Bacteria</taxon>
        <taxon>Bacillati</taxon>
        <taxon>Actinomycetota</taxon>
        <taxon>Actinomycetes</taxon>
        <taxon>Propionibacteriales</taxon>
        <taxon>Propionibacteriaceae</taxon>
        <taxon>Cutibacterium</taxon>
    </lineage>
</organism>
<keyword evidence="2" id="KW-1133">Transmembrane helix</keyword>
<evidence type="ECO:0000313" key="3">
    <source>
        <dbReference type="EMBL" id="MEH1545810.1"/>
    </source>
</evidence>
<sequence>MMRMSKLEINPEEIDRGSLIAIAVAAVAVAGIALVAVRKGPKDTKAGSHDPSLFENLSKRKPAGGRKARRRDPRADGHATPMGGTGRVSTAPAFYSYK</sequence>
<protein>
    <submittedName>
        <fullName evidence="3">Uncharacterized protein</fullName>
    </submittedName>
</protein>
<dbReference type="Proteomes" id="UP001309299">
    <property type="component" value="Unassembled WGS sequence"/>
</dbReference>
<feature type="region of interest" description="Disordered" evidence="1">
    <location>
        <begin position="39"/>
        <end position="98"/>
    </location>
</feature>
<keyword evidence="2" id="KW-0812">Transmembrane</keyword>
<dbReference type="EMBL" id="JBAKUA010000002">
    <property type="protein sequence ID" value="MEH1545810.1"/>
    <property type="molecule type" value="Genomic_DNA"/>
</dbReference>